<dbReference type="AlphaFoldDB" id="A0A4V3WEA2"/>
<dbReference type="EMBL" id="SSNT01000027">
    <property type="protein sequence ID" value="THF75426.1"/>
    <property type="molecule type" value="Genomic_DNA"/>
</dbReference>
<dbReference type="InterPro" id="IPR032713">
    <property type="entry name" value="EmrE"/>
</dbReference>
<dbReference type="Proteomes" id="UP000310334">
    <property type="component" value="Unassembled WGS sequence"/>
</dbReference>
<evidence type="ECO:0000313" key="1">
    <source>
        <dbReference type="EMBL" id="THF75426.1"/>
    </source>
</evidence>
<accession>A0A4V3WEA2</accession>
<name>A0A4V3WEA2_9BACI</name>
<proteinExistence type="predicted"/>
<dbReference type="RefSeq" id="WP_136358474.1">
    <property type="nucleotide sequence ID" value="NZ_CP046266.1"/>
</dbReference>
<evidence type="ECO:0000313" key="2">
    <source>
        <dbReference type="Proteomes" id="UP000310334"/>
    </source>
</evidence>
<organism evidence="1 2">
    <name type="scientific">Metabacillus sediminilitoris</name>
    <dbReference type="NCBI Taxonomy" id="2567941"/>
    <lineage>
        <taxon>Bacteria</taxon>
        <taxon>Bacillati</taxon>
        <taxon>Bacillota</taxon>
        <taxon>Bacilli</taxon>
        <taxon>Bacillales</taxon>
        <taxon>Bacillaceae</taxon>
        <taxon>Metabacillus</taxon>
    </lineage>
</organism>
<dbReference type="OrthoDB" id="3457556at2"/>
<sequence>MRAIGLGICSSFFFAFTFVLNRSMELSGGSWLWSASLRYFFMLPFLFLLVLGGKRWKTLIEEMKKNPLKWLLWGTVGFGLFYAPICFAGAYGPGWLIASTWQITILSGSLLAPLFYEEIKTAKGPIRIKGQIPYKGLSMSIIILLGVGMMQFEHASHLSIKHVLLSIVPVIIASIAYPLGNRKMMVICEGKLDVFQRVLGMTIGSLPFWVILGTIAMFTDGLPTKTQTVQSFWVAICSGIIATLLFFQATNFVQHNMVKLAAVEATQSIQVLFVLVGEIIFLNAPLPTPISLAGMIFVIGGMVLHSYVSRTDRIDAIQHIDSSKQFS</sequence>
<reference evidence="1 2" key="1">
    <citation type="submission" date="2019-04" db="EMBL/GenBank/DDBJ databases">
        <title>Bacillus sediminilitoris sp. nov., isolated from a tidal flat sediment on the East China Sea.</title>
        <authorList>
            <person name="Wei Y."/>
            <person name="Mao H."/>
            <person name="Fang J."/>
        </authorList>
    </citation>
    <scope>NUCLEOTIDE SEQUENCE [LARGE SCALE GENOMIC DNA]</scope>
    <source>
        <strain evidence="1 2">DSL-17</strain>
    </source>
</reference>
<dbReference type="Pfam" id="PF13536">
    <property type="entry name" value="EmrE"/>
    <property type="match status" value="1"/>
</dbReference>
<keyword evidence="2" id="KW-1185">Reference proteome</keyword>
<gene>
    <name evidence="1" type="ORF">E6W99_23660</name>
</gene>
<protein>
    <submittedName>
        <fullName evidence="1">Multidrug resistance efflux transporter family protein</fullName>
    </submittedName>
</protein>
<comment type="caution">
    <text evidence="1">The sequence shown here is derived from an EMBL/GenBank/DDBJ whole genome shotgun (WGS) entry which is preliminary data.</text>
</comment>